<reference evidence="2" key="1">
    <citation type="journal article" date="2022" name="Mol. Ecol. Resour.">
        <title>The genomes of chicory, endive, great burdock and yacon provide insights into Asteraceae palaeo-polyploidization history and plant inulin production.</title>
        <authorList>
            <person name="Fan W."/>
            <person name="Wang S."/>
            <person name="Wang H."/>
            <person name="Wang A."/>
            <person name="Jiang F."/>
            <person name="Liu H."/>
            <person name="Zhao H."/>
            <person name="Xu D."/>
            <person name="Zhang Y."/>
        </authorList>
    </citation>
    <scope>NUCLEOTIDE SEQUENCE [LARGE SCALE GENOMIC DNA]</scope>
    <source>
        <strain evidence="2">cv. Yunnan</strain>
    </source>
</reference>
<sequence>MSATCSLLVKVNASRWCVDAALTLAVEGRSLSCDRLESSVAIASASFSPTSSPSISTAIFVEFAQVA</sequence>
<protein>
    <submittedName>
        <fullName evidence="1">Uncharacterized protein</fullName>
    </submittedName>
</protein>
<evidence type="ECO:0000313" key="1">
    <source>
        <dbReference type="EMBL" id="KAI3799840.1"/>
    </source>
</evidence>
<accession>A0ACB9HX70</accession>
<evidence type="ECO:0000313" key="2">
    <source>
        <dbReference type="Proteomes" id="UP001056120"/>
    </source>
</evidence>
<organism evidence="1 2">
    <name type="scientific">Smallanthus sonchifolius</name>
    <dbReference type="NCBI Taxonomy" id="185202"/>
    <lineage>
        <taxon>Eukaryota</taxon>
        <taxon>Viridiplantae</taxon>
        <taxon>Streptophyta</taxon>
        <taxon>Embryophyta</taxon>
        <taxon>Tracheophyta</taxon>
        <taxon>Spermatophyta</taxon>
        <taxon>Magnoliopsida</taxon>
        <taxon>eudicotyledons</taxon>
        <taxon>Gunneridae</taxon>
        <taxon>Pentapetalae</taxon>
        <taxon>asterids</taxon>
        <taxon>campanulids</taxon>
        <taxon>Asterales</taxon>
        <taxon>Asteraceae</taxon>
        <taxon>Asteroideae</taxon>
        <taxon>Heliantheae alliance</taxon>
        <taxon>Millerieae</taxon>
        <taxon>Smallanthus</taxon>
    </lineage>
</organism>
<name>A0ACB9HX70_9ASTR</name>
<gene>
    <name evidence="1" type="ORF">L1987_35144</name>
</gene>
<comment type="caution">
    <text evidence="1">The sequence shown here is derived from an EMBL/GenBank/DDBJ whole genome shotgun (WGS) entry which is preliminary data.</text>
</comment>
<dbReference type="EMBL" id="CM042028">
    <property type="protein sequence ID" value="KAI3799840.1"/>
    <property type="molecule type" value="Genomic_DNA"/>
</dbReference>
<dbReference type="Proteomes" id="UP001056120">
    <property type="component" value="Linkage Group LG11"/>
</dbReference>
<proteinExistence type="predicted"/>
<keyword evidence="2" id="KW-1185">Reference proteome</keyword>
<reference evidence="1 2" key="2">
    <citation type="journal article" date="2022" name="Mol. Ecol. Resour.">
        <title>The genomes of chicory, endive, great burdock and yacon provide insights into Asteraceae paleo-polyploidization history and plant inulin production.</title>
        <authorList>
            <person name="Fan W."/>
            <person name="Wang S."/>
            <person name="Wang H."/>
            <person name="Wang A."/>
            <person name="Jiang F."/>
            <person name="Liu H."/>
            <person name="Zhao H."/>
            <person name="Xu D."/>
            <person name="Zhang Y."/>
        </authorList>
    </citation>
    <scope>NUCLEOTIDE SEQUENCE [LARGE SCALE GENOMIC DNA]</scope>
    <source>
        <strain evidence="2">cv. Yunnan</strain>
        <tissue evidence="1">Leaves</tissue>
    </source>
</reference>